<keyword evidence="3" id="KW-1185">Reference proteome</keyword>
<evidence type="ECO:0000313" key="3">
    <source>
        <dbReference type="Proteomes" id="UP001162156"/>
    </source>
</evidence>
<dbReference type="Proteomes" id="UP001162156">
    <property type="component" value="Unassembled WGS sequence"/>
</dbReference>
<accession>A0AAV8X6A3</accession>
<proteinExistence type="predicted"/>
<sequence>MKFFIVLLAVTSMVFANELSDCKCHVGYEAKKEESGAVKCYGIYIKAILPCNLPRRPRCVCSSTVTGIIHDDTGTWCGEFSKGREIRRWACENKEDWKEYSQNHLK</sequence>
<dbReference type="EMBL" id="JANEYF010003756">
    <property type="protein sequence ID" value="KAJ8934220.1"/>
    <property type="molecule type" value="Genomic_DNA"/>
</dbReference>
<protein>
    <submittedName>
        <fullName evidence="2">Uncharacterized protein</fullName>
    </submittedName>
</protein>
<keyword evidence="1" id="KW-0732">Signal</keyword>
<reference evidence="2" key="1">
    <citation type="journal article" date="2023" name="Insect Mol. Biol.">
        <title>Genome sequencing provides insights into the evolution of gene families encoding plant cell wall-degrading enzymes in longhorned beetles.</title>
        <authorList>
            <person name="Shin N.R."/>
            <person name="Okamura Y."/>
            <person name="Kirsch R."/>
            <person name="Pauchet Y."/>
        </authorList>
    </citation>
    <scope>NUCLEOTIDE SEQUENCE</scope>
    <source>
        <strain evidence="2">RBIC_L_NR</strain>
    </source>
</reference>
<comment type="caution">
    <text evidence="2">The sequence shown here is derived from an EMBL/GenBank/DDBJ whole genome shotgun (WGS) entry which is preliminary data.</text>
</comment>
<name>A0AAV8X6A3_9CUCU</name>
<feature type="chain" id="PRO_5043574996" evidence="1">
    <location>
        <begin position="17"/>
        <end position="106"/>
    </location>
</feature>
<organism evidence="2 3">
    <name type="scientific">Rhamnusium bicolor</name>
    <dbReference type="NCBI Taxonomy" id="1586634"/>
    <lineage>
        <taxon>Eukaryota</taxon>
        <taxon>Metazoa</taxon>
        <taxon>Ecdysozoa</taxon>
        <taxon>Arthropoda</taxon>
        <taxon>Hexapoda</taxon>
        <taxon>Insecta</taxon>
        <taxon>Pterygota</taxon>
        <taxon>Neoptera</taxon>
        <taxon>Endopterygota</taxon>
        <taxon>Coleoptera</taxon>
        <taxon>Polyphaga</taxon>
        <taxon>Cucujiformia</taxon>
        <taxon>Chrysomeloidea</taxon>
        <taxon>Cerambycidae</taxon>
        <taxon>Lepturinae</taxon>
        <taxon>Rhagiini</taxon>
        <taxon>Rhamnusium</taxon>
    </lineage>
</organism>
<dbReference type="AlphaFoldDB" id="A0AAV8X6A3"/>
<evidence type="ECO:0000256" key="1">
    <source>
        <dbReference type="SAM" id="SignalP"/>
    </source>
</evidence>
<evidence type="ECO:0000313" key="2">
    <source>
        <dbReference type="EMBL" id="KAJ8934220.1"/>
    </source>
</evidence>
<feature type="signal peptide" evidence="1">
    <location>
        <begin position="1"/>
        <end position="16"/>
    </location>
</feature>
<gene>
    <name evidence="2" type="ORF">NQ314_013498</name>
</gene>